<evidence type="ECO:0000313" key="2">
    <source>
        <dbReference type="EMBL" id="MBX52344.1"/>
    </source>
</evidence>
<protein>
    <submittedName>
        <fullName evidence="2">Uncharacterized protein</fullName>
    </submittedName>
</protein>
<evidence type="ECO:0000256" key="1">
    <source>
        <dbReference type="SAM" id="Phobius"/>
    </source>
</evidence>
<reference evidence="2" key="1">
    <citation type="submission" date="2018-02" db="EMBL/GenBank/DDBJ databases">
        <title>Rhizophora mucronata_Transcriptome.</title>
        <authorList>
            <person name="Meera S.P."/>
            <person name="Sreeshan A."/>
            <person name="Augustine A."/>
        </authorList>
    </citation>
    <scope>NUCLEOTIDE SEQUENCE</scope>
    <source>
        <tissue evidence="2">Leaf</tissue>
    </source>
</reference>
<sequence>MRPNKTFLIFLVILHSLHLGALMNLYGSSLSPI</sequence>
<dbReference type="AlphaFoldDB" id="A0A2P2PC82"/>
<name>A0A2P2PC82_RHIMU</name>
<organism evidence="2">
    <name type="scientific">Rhizophora mucronata</name>
    <name type="common">Asiatic mangrove</name>
    <dbReference type="NCBI Taxonomy" id="61149"/>
    <lineage>
        <taxon>Eukaryota</taxon>
        <taxon>Viridiplantae</taxon>
        <taxon>Streptophyta</taxon>
        <taxon>Embryophyta</taxon>
        <taxon>Tracheophyta</taxon>
        <taxon>Spermatophyta</taxon>
        <taxon>Magnoliopsida</taxon>
        <taxon>eudicotyledons</taxon>
        <taxon>Gunneridae</taxon>
        <taxon>Pentapetalae</taxon>
        <taxon>rosids</taxon>
        <taxon>fabids</taxon>
        <taxon>Malpighiales</taxon>
        <taxon>Rhizophoraceae</taxon>
        <taxon>Rhizophora</taxon>
    </lineage>
</organism>
<feature type="transmembrane region" description="Helical" evidence="1">
    <location>
        <begin position="7"/>
        <end position="27"/>
    </location>
</feature>
<keyword evidence="1" id="KW-1133">Transmembrane helix</keyword>
<dbReference type="EMBL" id="GGEC01071860">
    <property type="protein sequence ID" value="MBX52344.1"/>
    <property type="molecule type" value="Transcribed_RNA"/>
</dbReference>
<accession>A0A2P2PC82</accession>
<keyword evidence="1" id="KW-0812">Transmembrane</keyword>
<proteinExistence type="predicted"/>
<keyword evidence="1" id="KW-0472">Membrane</keyword>